<name>A0A3S3U954_9HYPH</name>
<keyword evidence="3" id="KW-1185">Reference proteome</keyword>
<dbReference type="AlphaFoldDB" id="A0A3S3U954"/>
<sequence length="125" mass="13142">MTDPLSYTLALDISVQDTDRVLEAASLELVGRRFAASVDEALGVLAGDVAEALVVLIELHDLASAGAVVLRIVSGSSEPIPSRSGLSLPTVLARPRRLTPPMPALLTPEGGRSPVQDRRLPADPR</sequence>
<organism evidence="2 3">
    <name type="scientific">Methylobacterium oryzihabitans</name>
    <dbReference type="NCBI Taxonomy" id="2499852"/>
    <lineage>
        <taxon>Bacteria</taxon>
        <taxon>Pseudomonadati</taxon>
        <taxon>Pseudomonadota</taxon>
        <taxon>Alphaproteobacteria</taxon>
        <taxon>Hyphomicrobiales</taxon>
        <taxon>Methylobacteriaceae</taxon>
        <taxon>Methylobacterium</taxon>
    </lineage>
</organism>
<proteinExistence type="predicted"/>
<dbReference type="RefSeq" id="WP_127728953.1">
    <property type="nucleotide sequence ID" value="NZ_SACP01000009.1"/>
</dbReference>
<evidence type="ECO:0000313" key="3">
    <source>
        <dbReference type="Proteomes" id="UP000286997"/>
    </source>
</evidence>
<dbReference type="Proteomes" id="UP000286997">
    <property type="component" value="Unassembled WGS sequence"/>
</dbReference>
<reference evidence="2 3" key="1">
    <citation type="submission" date="2019-01" db="EMBL/GenBank/DDBJ databases">
        <authorList>
            <person name="Chen W.-M."/>
        </authorList>
    </citation>
    <scope>NUCLEOTIDE SEQUENCE [LARGE SCALE GENOMIC DNA]</scope>
    <source>
        <strain evidence="2 3">TER-1</strain>
    </source>
</reference>
<feature type="compositionally biased region" description="Basic and acidic residues" evidence="1">
    <location>
        <begin position="115"/>
        <end position="125"/>
    </location>
</feature>
<accession>A0A3S3U954</accession>
<dbReference type="EMBL" id="SACP01000009">
    <property type="protein sequence ID" value="RVU18462.1"/>
    <property type="molecule type" value="Genomic_DNA"/>
</dbReference>
<dbReference type="OrthoDB" id="8005424at2"/>
<feature type="region of interest" description="Disordered" evidence="1">
    <location>
        <begin position="98"/>
        <end position="125"/>
    </location>
</feature>
<evidence type="ECO:0000256" key="1">
    <source>
        <dbReference type="SAM" id="MobiDB-lite"/>
    </source>
</evidence>
<protein>
    <submittedName>
        <fullName evidence="2">Uncharacterized protein</fullName>
    </submittedName>
</protein>
<comment type="caution">
    <text evidence="2">The sequence shown here is derived from an EMBL/GenBank/DDBJ whole genome shotgun (WGS) entry which is preliminary data.</text>
</comment>
<evidence type="ECO:0000313" key="2">
    <source>
        <dbReference type="EMBL" id="RVU18462.1"/>
    </source>
</evidence>
<gene>
    <name evidence="2" type="ORF">EOE48_11275</name>
</gene>